<feature type="region of interest" description="Disordered" evidence="1">
    <location>
        <begin position="223"/>
        <end position="435"/>
    </location>
</feature>
<organism evidence="2 3">
    <name type="scientific">Clathrus columnatus</name>
    <dbReference type="NCBI Taxonomy" id="1419009"/>
    <lineage>
        <taxon>Eukaryota</taxon>
        <taxon>Fungi</taxon>
        <taxon>Dikarya</taxon>
        <taxon>Basidiomycota</taxon>
        <taxon>Agaricomycotina</taxon>
        <taxon>Agaricomycetes</taxon>
        <taxon>Phallomycetidae</taxon>
        <taxon>Phallales</taxon>
        <taxon>Clathraceae</taxon>
        <taxon>Clathrus</taxon>
    </lineage>
</organism>
<accession>A0AAV5ABI2</accession>
<evidence type="ECO:0000313" key="3">
    <source>
        <dbReference type="Proteomes" id="UP001050691"/>
    </source>
</evidence>
<dbReference type="Proteomes" id="UP001050691">
    <property type="component" value="Unassembled WGS sequence"/>
</dbReference>
<feature type="compositionally biased region" description="Polar residues" evidence="1">
    <location>
        <begin position="381"/>
        <end position="392"/>
    </location>
</feature>
<dbReference type="EMBL" id="BPWL01000007">
    <property type="protein sequence ID" value="GJJ12002.1"/>
    <property type="molecule type" value="Genomic_DNA"/>
</dbReference>
<feature type="compositionally biased region" description="Low complexity" evidence="1">
    <location>
        <begin position="293"/>
        <end position="302"/>
    </location>
</feature>
<feature type="compositionally biased region" description="Polar residues" evidence="1">
    <location>
        <begin position="61"/>
        <end position="76"/>
    </location>
</feature>
<keyword evidence="3" id="KW-1185">Reference proteome</keyword>
<feature type="region of interest" description="Disordered" evidence="1">
    <location>
        <begin position="53"/>
        <end position="101"/>
    </location>
</feature>
<feature type="compositionally biased region" description="Basic and acidic residues" evidence="1">
    <location>
        <begin position="415"/>
        <end position="428"/>
    </location>
</feature>
<protein>
    <submittedName>
        <fullName evidence="2">Uncharacterized protein</fullName>
    </submittedName>
</protein>
<reference evidence="2" key="1">
    <citation type="submission" date="2021-10" db="EMBL/GenBank/DDBJ databases">
        <title>De novo Genome Assembly of Clathrus columnatus (Basidiomycota, Fungi) Using Illumina and Nanopore Sequence Data.</title>
        <authorList>
            <person name="Ogiso-Tanaka E."/>
            <person name="Itagaki H."/>
            <person name="Hosoya T."/>
            <person name="Hosaka K."/>
        </authorList>
    </citation>
    <scope>NUCLEOTIDE SEQUENCE</scope>
    <source>
        <strain evidence="2">MO-923</strain>
    </source>
</reference>
<feature type="compositionally biased region" description="Pro residues" evidence="1">
    <location>
        <begin position="337"/>
        <end position="355"/>
    </location>
</feature>
<dbReference type="AlphaFoldDB" id="A0AAV5ABI2"/>
<evidence type="ECO:0000313" key="2">
    <source>
        <dbReference type="EMBL" id="GJJ12002.1"/>
    </source>
</evidence>
<proteinExistence type="predicted"/>
<gene>
    <name evidence="2" type="ORF">Clacol_006240</name>
</gene>
<name>A0AAV5ABI2_9AGAM</name>
<comment type="caution">
    <text evidence="2">The sequence shown here is derived from an EMBL/GenBank/DDBJ whole genome shotgun (WGS) entry which is preliminary data.</text>
</comment>
<feature type="compositionally biased region" description="Low complexity" evidence="1">
    <location>
        <begin position="77"/>
        <end position="101"/>
    </location>
</feature>
<evidence type="ECO:0000256" key="1">
    <source>
        <dbReference type="SAM" id="MobiDB-lite"/>
    </source>
</evidence>
<sequence length="517" mass="56176">MSQHNNVSINEDNDLLKGDIINQGEPSFKHSLAAGLPNIIHLPLHFGFDSTSDSTLTTNSQANLSSPVVSTEFPTTSSLSLPQQGPSSSNLPSESSSSLSEMIVDEQPNDISRNTRYRVDFHATRSALGQKGASEGDYNFHDESPFEAARRAQRTAEVIEDRPKDNPYIPGKTRFPSIKPGELVPAHLIWTISAPPTFSPPLEAPSFPPDVVLHNPIRPAHFPSSVYDSHAQPQGFRGPSLPQPPYLPPHLTQSTPSPPPLNPPVNSLDSRPPLRPGPQSQPQPSRTASPAHSSRSAPIPSQSQPPPPFLRSNTDNFRPTASYRPDEGHRAGSLPPLSIPQGPPLPQPRTAPPTRAPSQRQFERPPLPPSLTPGSTLQPPRISNHQPQNPSPLHSGFLPSSGPVRLPSENFRMAQSDHGHDNTPENRGIRSTPKPVMPQLLAPLANTNEKGLANLKRSVSNNPSKGGFLSKTKSLLRKRNSTSTIKLNVDGSIGFNSLSTLVEEKEKQSHHRLLKKK</sequence>